<dbReference type="AlphaFoldDB" id="A0A520S488"/>
<evidence type="ECO:0000256" key="10">
    <source>
        <dbReference type="SAM" id="Phobius"/>
    </source>
</evidence>
<protein>
    <recommendedName>
        <fullName evidence="1">non-specific serine/threonine protein kinase</fullName>
        <ecNumber evidence="1">2.7.11.1</ecNumber>
    </recommendedName>
</protein>
<feature type="coiled-coil region" evidence="9">
    <location>
        <begin position="340"/>
        <end position="367"/>
    </location>
</feature>
<dbReference type="EC" id="2.7.11.1" evidence="1"/>
<accession>A0A520S488</accession>
<comment type="catalytic activity">
    <reaction evidence="8">
        <text>L-seryl-[protein] + ATP = O-phospho-L-seryl-[protein] + ADP + H(+)</text>
        <dbReference type="Rhea" id="RHEA:17989"/>
        <dbReference type="Rhea" id="RHEA-COMP:9863"/>
        <dbReference type="Rhea" id="RHEA-COMP:11604"/>
        <dbReference type="ChEBI" id="CHEBI:15378"/>
        <dbReference type="ChEBI" id="CHEBI:29999"/>
        <dbReference type="ChEBI" id="CHEBI:30616"/>
        <dbReference type="ChEBI" id="CHEBI:83421"/>
        <dbReference type="ChEBI" id="CHEBI:456216"/>
        <dbReference type="EC" id="2.7.11.1"/>
    </reaction>
</comment>
<evidence type="ECO:0000313" key="12">
    <source>
        <dbReference type="EMBL" id="RZO77297.1"/>
    </source>
</evidence>
<dbReference type="PANTHER" id="PTHR43895:SF32">
    <property type="entry name" value="SERINE_THREONINE-PROTEIN KINASE CHK1"/>
    <property type="match status" value="1"/>
</dbReference>
<comment type="catalytic activity">
    <reaction evidence="7">
        <text>L-threonyl-[protein] + ATP = O-phospho-L-threonyl-[protein] + ADP + H(+)</text>
        <dbReference type="Rhea" id="RHEA:46608"/>
        <dbReference type="Rhea" id="RHEA-COMP:11060"/>
        <dbReference type="Rhea" id="RHEA-COMP:11605"/>
        <dbReference type="ChEBI" id="CHEBI:15378"/>
        <dbReference type="ChEBI" id="CHEBI:30013"/>
        <dbReference type="ChEBI" id="CHEBI:30616"/>
        <dbReference type="ChEBI" id="CHEBI:61977"/>
        <dbReference type="ChEBI" id="CHEBI:456216"/>
        <dbReference type="EC" id="2.7.11.1"/>
    </reaction>
</comment>
<dbReference type="Gene3D" id="1.10.510.10">
    <property type="entry name" value="Transferase(Phosphotransferase) domain 1"/>
    <property type="match status" value="1"/>
</dbReference>
<reference evidence="12 13" key="1">
    <citation type="submission" date="2019-02" db="EMBL/GenBank/DDBJ databases">
        <title>Prokaryotic population dynamics and viral predation in marine succession experiment using metagenomics: the confinement effect.</title>
        <authorList>
            <person name="Haro-Moreno J.M."/>
            <person name="Rodriguez-Valera F."/>
            <person name="Lopez-Perez M."/>
        </authorList>
    </citation>
    <scope>NUCLEOTIDE SEQUENCE [LARGE SCALE GENOMIC DNA]</scope>
    <source>
        <strain evidence="12">MED-G157</strain>
    </source>
</reference>
<evidence type="ECO:0000256" key="7">
    <source>
        <dbReference type="ARBA" id="ARBA00047899"/>
    </source>
</evidence>
<dbReference type="Gene3D" id="1.25.40.10">
    <property type="entry name" value="Tetratricopeptide repeat domain"/>
    <property type="match status" value="1"/>
</dbReference>
<keyword evidence="2" id="KW-0723">Serine/threonine-protein kinase</keyword>
<evidence type="ECO:0000259" key="11">
    <source>
        <dbReference type="PROSITE" id="PS50011"/>
    </source>
</evidence>
<proteinExistence type="predicted"/>
<dbReference type="Proteomes" id="UP000316199">
    <property type="component" value="Unassembled WGS sequence"/>
</dbReference>
<evidence type="ECO:0000256" key="9">
    <source>
        <dbReference type="SAM" id="Coils"/>
    </source>
</evidence>
<keyword evidence="3" id="KW-0808">Transferase</keyword>
<comment type="caution">
    <text evidence="12">The sequence shown here is derived from an EMBL/GenBank/DDBJ whole genome shotgun (WGS) entry which is preliminary data.</text>
</comment>
<keyword evidence="4" id="KW-0547">Nucleotide-binding</keyword>
<dbReference type="GO" id="GO:0007165">
    <property type="term" value="P:signal transduction"/>
    <property type="evidence" value="ECO:0007669"/>
    <property type="project" value="TreeGrafter"/>
</dbReference>
<dbReference type="InterPro" id="IPR000719">
    <property type="entry name" value="Prot_kinase_dom"/>
</dbReference>
<keyword evidence="9" id="KW-0175">Coiled coil</keyword>
<dbReference type="GO" id="GO:0005524">
    <property type="term" value="F:ATP binding"/>
    <property type="evidence" value="ECO:0007669"/>
    <property type="project" value="UniProtKB-KW"/>
</dbReference>
<gene>
    <name evidence="12" type="ORF">EVA68_01535</name>
</gene>
<sequence length="748" mass="84478">MAYPKKKQDFDKFTLLDLLGEDIAAVTWLAFDRDLKERVCLKLYKSPVTEEDLSATNAYIKKSKGLIHQNILRTFEAGFTESIPYLSQQFLRNASPIALGNGSFSENWSTISLIIDALAFTHSLGLIHGRLNPNKIMLDETGHLWISGFGVRLGKVNSVYLAPKAEETSSRTDDIYSLGALIYRFVAGEELSEVTPDLNLIPRELRSVIKGMLEISDYERLDDLIEIKQSFSSYAEGVADHSSISPDTSFAKRRDPPIKCTSKIASNDRSVNNQIPVNAAVIGLLILVSLASFVFFYLPKDRAVPMEQPVGKIEEIIQGESLLGKGGETNLYAPFELAQIELAKKQSLELTNQILRLQIKLEDLKVELWAKDSYDLLTKNTILGDEFFRRGQYLEALTTYKETQKNLEDLYGSASKTLIENTKIGNMALENGKANLAIRTFRIATAIDQEDDFLKTQLKRSENLNSVLSLINLAKSAEQQNQLNSALQLYEEAKNKDSLWKPATEGILRVGRLIKQGEFEIIMSRAFTELAQKNYEEARTAFEIAKTIFPRSSEPEDGMLQVELTEMMDEIDILRLEAEQHVRDELWGEAIKKFELVLQLDDSLVFAINGVAEANKRLELSNRLQLFIDDPTLMKDDKKLRDAKRAIAAASIYASRSHITFKQTDTLSKLISVARIPIQIFISSDGKTDIFVYQASRLGKIKYQELELYPGTYTIVGKRRGYRDTQYTLKLLANMPVEPINIICNEKI</sequence>
<keyword evidence="10" id="KW-0472">Membrane</keyword>
<keyword evidence="10" id="KW-0812">Transmembrane</keyword>
<evidence type="ECO:0000256" key="1">
    <source>
        <dbReference type="ARBA" id="ARBA00012513"/>
    </source>
</evidence>
<dbReference type="SUPFAM" id="SSF48452">
    <property type="entry name" value="TPR-like"/>
    <property type="match status" value="1"/>
</dbReference>
<dbReference type="InterPro" id="IPR011990">
    <property type="entry name" value="TPR-like_helical_dom_sf"/>
</dbReference>
<organism evidence="12 13">
    <name type="scientific">OM182 bacterium</name>
    <dbReference type="NCBI Taxonomy" id="2510334"/>
    <lineage>
        <taxon>Bacteria</taxon>
        <taxon>Pseudomonadati</taxon>
        <taxon>Pseudomonadota</taxon>
        <taxon>Gammaproteobacteria</taxon>
        <taxon>OMG group</taxon>
        <taxon>OM182 clade</taxon>
    </lineage>
</organism>
<name>A0A520S488_9GAMM</name>
<evidence type="ECO:0000256" key="4">
    <source>
        <dbReference type="ARBA" id="ARBA00022741"/>
    </source>
</evidence>
<dbReference type="Gene3D" id="3.30.200.20">
    <property type="entry name" value="Phosphorylase Kinase, domain 1"/>
    <property type="match status" value="1"/>
</dbReference>
<evidence type="ECO:0000256" key="3">
    <source>
        <dbReference type="ARBA" id="ARBA00022679"/>
    </source>
</evidence>
<dbReference type="EMBL" id="SHAG01000003">
    <property type="protein sequence ID" value="RZO77297.1"/>
    <property type="molecule type" value="Genomic_DNA"/>
</dbReference>
<dbReference type="PANTHER" id="PTHR43895">
    <property type="entry name" value="CALCIUM/CALMODULIN-DEPENDENT PROTEIN KINASE KINASE-RELATED"/>
    <property type="match status" value="1"/>
</dbReference>
<evidence type="ECO:0000313" key="13">
    <source>
        <dbReference type="Proteomes" id="UP000316199"/>
    </source>
</evidence>
<keyword evidence="6" id="KW-0067">ATP-binding</keyword>
<keyword evidence="10" id="KW-1133">Transmembrane helix</keyword>
<keyword evidence="5" id="KW-0418">Kinase</keyword>
<dbReference type="PROSITE" id="PS50011">
    <property type="entry name" value="PROTEIN_KINASE_DOM"/>
    <property type="match status" value="1"/>
</dbReference>
<feature type="transmembrane region" description="Helical" evidence="10">
    <location>
        <begin position="277"/>
        <end position="298"/>
    </location>
</feature>
<evidence type="ECO:0000256" key="2">
    <source>
        <dbReference type="ARBA" id="ARBA00022527"/>
    </source>
</evidence>
<dbReference type="InterPro" id="IPR011009">
    <property type="entry name" value="Kinase-like_dom_sf"/>
</dbReference>
<dbReference type="InterPro" id="IPR019734">
    <property type="entry name" value="TPR_rpt"/>
</dbReference>
<evidence type="ECO:0000256" key="6">
    <source>
        <dbReference type="ARBA" id="ARBA00022840"/>
    </source>
</evidence>
<feature type="domain" description="Protein kinase" evidence="11">
    <location>
        <begin position="13"/>
        <end position="388"/>
    </location>
</feature>
<dbReference type="Pfam" id="PF00069">
    <property type="entry name" value="Pkinase"/>
    <property type="match status" value="1"/>
</dbReference>
<dbReference type="SMART" id="SM00028">
    <property type="entry name" value="TPR"/>
    <property type="match status" value="4"/>
</dbReference>
<evidence type="ECO:0000256" key="8">
    <source>
        <dbReference type="ARBA" id="ARBA00048679"/>
    </source>
</evidence>
<evidence type="ECO:0000256" key="5">
    <source>
        <dbReference type="ARBA" id="ARBA00022777"/>
    </source>
</evidence>
<dbReference type="SMART" id="SM00220">
    <property type="entry name" value="S_TKc"/>
    <property type="match status" value="1"/>
</dbReference>
<dbReference type="GO" id="GO:0004674">
    <property type="term" value="F:protein serine/threonine kinase activity"/>
    <property type="evidence" value="ECO:0007669"/>
    <property type="project" value="UniProtKB-KW"/>
</dbReference>
<dbReference type="SUPFAM" id="SSF56112">
    <property type="entry name" value="Protein kinase-like (PK-like)"/>
    <property type="match status" value="1"/>
</dbReference>